<dbReference type="RefSeq" id="WP_081729540.1">
    <property type="nucleotide sequence ID" value="NZ_BSSG01000008.1"/>
</dbReference>
<evidence type="ECO:0000313" key="2">
    <source>
        <dbReference type="EMBL" id="SFE06777.1"/>
    </source>
</evidence>
<dbReference type="PANTHER" id="PTHR43539">
    <property type="entry name" value="FLAVIN-BINDING MONOOXYGENASE-LIKE PROTEIN (AFU_ORTHOLOGUE AFUA_4G09220)"/>
    <property type="match status" value="1"/>
</dbReference>
<dbReference type="GO" id="GO:0050660">
    <property type="term" value="F:flavin adenine dinucleotide binding"/>
    <property type="evidence" value="ECO:0007669"/>
    <property type="project" value="TreeGrafter"/>
</dbReference>
<sequence length="359" mass="39995">MNIKKPQLDAIIIGAGQAGLAAGRLLQQHALRFLIIDEQGAPGGNWRNYYESLQLFSPAEYSALPGQPFPGPQKNYPTRDQVVAYLEGYAEHFRLPIRQGARVAHVRTHPQGFEVQTANGESLCAKSVVVASGGFNRPYVPDIPGLGMFEGRVIHSAQYRSTYPFHGERVVVIGAANSAVQIAYELANVAVTTLATREKIRFFPQRMLGVDFHTWLKWTGFGKTRWLTDQGTPVLDQGKYRRAIRSGLLQRKPMFTRLTSDGVIWADDHHETVDSLIFATGFQPNISFLDNLPVRDQHGRLLQKNGVAQTLPGLFFVGLPRQRNFASATLRGVGPDAEYILPHLIRHLKQAQSSQRYVG</sequence>
<dbReference type="Proteomes" id="UP000243950">
    <property type="component" value="Unassembled WGS sequence"/>
</dbReference>
<dbReference type="AlphaFoldDB" id="A0A1I1XHD6"/>
<accession>A0A1I1XHD6</accession>
<reference evidence="3" key="1">
    <citation type="submission" date="2016-10" db="EMBL/GenBank/DDBJ databases">
        <authorList>
            <person name="Varghese N."/>
            <person name="Submissions S."/>
        </authorList>
    </citation>
    <scope>NUCLEOTIDE SEQUENCE [LARGE SCALE GENOMIC DNA]</scope>
    <source>
        <strain evidence="3">JCM 2783</strain>
    </source>
</reference>
<keyword evidence="3" id="KW-1185">Reference proteome</keyword>
<evidence type="ECO:0000313" key="3">
    <source>
        <dbReference type="Proteomes" id="UP000243950"/>
    </source>
</evidence>
<keyword evidence="1" id="KW-0560">Oxidoreductase</keyword>
<evidence type="ECO:0000256" key="1">
    <source>
        <dbReference type="ARBA" id="ARBA00023002"/>
    </source>
</evidence>
<gene>
    <name evidence="2" type="ORF">SAMN05216372_10813</name>
</gene>
<dbReference type="InterPro" id="IPR050982">
    <property type="entry name" value="Auxin_biosynth/cation_transpt"/>
</dbReference>
<organism evidence="2 3">
    <name type="scientific">Pseudomonas straminea</name>
    <dbReference type="NCBI Taxonomy" id="47882"/>
    <lineage>
        <taxon>Bacteria</taxon>
        <taxon>Pseudomonadati</taxon>
        <taxon>Pseudomonadota</taxon>
        <taxon>Gammaproteobacteria</taxon>
        <taxon>Pseudomonadales</taxon>
        <taxon>Pseudomonadaceae</taxon>
        <taxon>Phytopseudomonas</taxon>
    </lineage>
</organism>
<dbReference type="EMBL" id="FOMO01000008">
    <property type="protein sequence ID" value="SFE06777.1"/>
    <property type="molecule type" value="Genomic_DNA"/>
</dbReference>
<dbReference type="PRINTS" id="PR00469">
    <property type="entry name" value="PNDRDTASEII"/>
</dbReference>
<dbReference type="Gene3D" id="3.50.50.60">
    <property type="entry name" value="FAD/NAD(P)-binding domain"/>
    <property type="match status" value="1"/>
</dbReference>
<dbReference type="PANTHER" id="PTHR43539:SF78">
    <property type="entry name" value="FLAVIN-CONTAINING MONOOXYGENASE"/>
    <property type="match status" value="1"/>
</dbReference>
<dbReference type="Pfam" id="PF13738">
    <property type="entry name" value="Pyr_redox_3"/>
    <property type="match status" value="1"/>
</dbReference>
<dbReference type="PRINTS" id="PR00368">
    <property type="entry name" value="FADPNR"/>
</dbReference>
<dbReference type="SUPFAM" id="SSF51905">
    <property type="entry name" value="FAD/NAD(P)-binding domain"/>
    <property type="match status" value="2"/>
</dbReference>
<proteinExistence type="predicted"/>
<name>A0A1I1XHD6_PSEOC</name>
<protein>
    <submittedName>
        <fullName evidence="2">Putative flavoprotein involved in K+ transport</fullName>
    </submittedName>
</protein>
<dbReference type="GO" id="GO:0004497">
    <property type="term" value="F:monooxygenase activity"/>
    <property type="evidence" value="ECO:0007669"/>
    <property type="project" value="TreeGrafter"/>
</dbReference>
<dbReference type="InterPro" id="IPR036188">
    <property type="entry name" value="FAD/NAD-bd_sf"/>
</dbReference>